<sequence>AANLMHEELRTGRNAEHAREYVQKRKLTQETVRNFRLGYHPEDRYWLMERARGKYTPAQLVSAGLLRERDEGQGYSAMDLADRLIFPIFDERSRIVAFGGRVLPGRNDQNRGKYWNSQESSIFQKRRTMYAFDRSRETIRRQGFVIIVEGYMDCIACHQAGVLNAVATLGTALTEEHVRFLRRFAPRVVLVYDSDDAGQRAAERSISQFIAQDLDLRILNVPSGKDPADYLEDHSREEFLALTESASEAWEYKLQSVLKRTGTATVAGRQQILGQMLEFLAGSQGLSGTVREDLILRNVCWRVQVDERVARQQLAELRGTAQKKLVLRRPDEAAEAVPARPENALDRAERELLEILLTCPDMIEIVGRHLGPGDFRNVQHQRLLSLCIDLWKEEGELPELSRLISRADSDSELLNLINSVVDSAEVKGIFRLMSDGAEGQVAGSIPVHLERVLGPLLEKRDRPEGQLSRQMQAEGGPAAGQLDERARAALKKLTDFRRNQAGNSGTFK</sequence>
<dbReference type="InterPro" id="IPR016136">
    <property type="entry name" value="DNA_helicase_N/primase_C"/>
</dbReference>
<dbReference type="GO" id="GO:1990077">
    <property type="term" value="C:primosome complex"/>
    <property type="evidence" value="ECO:0007669"/>
    <property type="project" value="UniProtKB-KW"/>
</dbReference>
<proteinExistence type="predicted"/>
<dbReference type="GO" id="GO:0005737">
    <property type="term" value="C:cytoplasm"/>
    <property type="evidence" value="ECO:0007669"/>
    <property type="project" value="TreeGrafter"/>
</dbReference>
<evidence type="ECO:0000313" key="5">
    <source>
        <dbReference type="Proteomes" id="UP000321083"/>
    </source>
</evidence>
<dbReference type="SUPFAM" id="SSF56731">
    <property type="entry name" value="DNA primase core"/>
    <property type="match status" value="1"/>
</dbReference>
<dbReference type="CDD" id="cd03364">
    <property type="entry name" value="TOPRIM_DnaG_primases"/>
    <property type="match status" value="1"/>
</dbReference>
<dbReference type="InterPro" id="IPR013264">
    <property type="entry name" value="DNAG_N"/>
</dbReference>
<dbReference type="Proteomes" id="UP000321083">
    <property type="component" value="Unassembled WGS sequence"/>
</dbReference>
<dbReference type="Pfam" id="PF13155">
    <property type="entry name" value="Toprim_2"/>
    <property type="match status" value="1"/>
</dbReference>
<dbReference type="Gene3D" id="3.40.1360.10">
    <property type="match status" value="1"/>
</dbReference>
<dbReference type="InterPro" id="IPR037068">
    <property type="entry name" value="DNA_primase_core_N_sf"/>
</dbReference>
<dbReference type="EMBL" id="SRHE01000089">
    <property type="protein sequence ID" value="TWW10444.1"/>
    <property type="molecule type" value="Genomic_DNA"/>
</dbReference>
<dbReference type="SMART" id="SM00493">
    <property type="entry name" value="TOPRIM"/>
    <property type="match status" value="1"/>
</dbReference>
<dbReference type="Gene3D" id="3.90.980.10">
    <property type="entry name" value="DNA primase, catalytic core, N-terminal domain"/>
    <property type="match status" value="1"/>
</dbReference>
<accession>A0A5C6MBT5</accession>
<dbReference type="Gene3D" id="1.10.860.10">
    <property type="entry name" value="DNAb Helicase, Chain A"/>
    <property type="match status" value="1"/>
</dbReference>
<feature type="non-terminal residue" evidence="4">
    <location>
        <position position="1"/>
    </location>
</feature>
<keyword evidence="5" id="KW-1185">Reference proteome</keyword>
<dbReference type="InterPro" id="IPR050219">
    <property type="entry name" value="DnaG_primase"/>
</dbReference>
<evidence type="ECO:0000259" key="3">
    <source>
        <dbReference type="PROSITE" id="PS50880"/>
    </source>
</evidence>
<feature type="region of interest" description="Disordered" evidence="2">
    <location>
        <begin position="461"/>
        <end position="483"/>
    </location>
</feature>
<dbReference type="AlphaFoldDB" id="A0A5C6MBT5"/>
<evidence type="ECO:0000313" key="4">
    <source>
        <dbReference type="EMBL" id="TWW10444.1"/>
    </source>
</evidence>
<comment type="caution">
    <text evidence="4">The sequence shown here is derived from an EMBL/GenBank/DDBJ whole genome shotgun (WGS) entry which is preliminary data.</text>
</comment>
<feature type="domain" description="Toprim" evidence="3">
    <location>
        <begin position="143"/>
        <end position="226"/>
    </location>
</feature>
<gene>
    <name evidence="4" type="ORF">E3A20_06620</name>
</gene>
<protein>
    <recommendedName>
        <fullName evidence="3">Toprim domain-containing protein</fullName>
    </recommendedName>
</protein>
<dbReference type="GO" id="GO:0006269">
    <property type="term" value="P:DNA replication, synthesis of primer"/>
    <property type="evidence" value="ECO:0007669"/>
    <property type="project" value="UniProtKB-KW"/>
</dbReference>
<evidence type="ECO:0000256" key="2">
    <source>
        <dbReference type="SAM" id="MobiDB-lite"/>
    </source>
</evidence>
<dbReference type="PROSITE" id="PS50880">
    <property type="entry name" value="TOPRIM"/>
    <property type="match status" value="1"/>
</dbReference>
<evidence type="ECO:0000256" key="1">
    <source>
        <dbReference type="ARBA" id="ARBA00022515"/>
    </source>
</evidence>
<dbReference type="PANTHER" id="PTHR30313">
    <property type="entry name" value="DNA PRIMASE"/>
    <property type="match status" value="1"/>
</dbReference>
<reference evidence="4 5" key="1">
    <citation type="submission" date="2019-08" db="EMBL/GenBank/DDBJ databases">
        <title>100 year-old enigma solved: identification of Planctomyces bekefii, the type genus and species of the phylum Planctomycetes.</title>
        <authorList>
            <person name="Svetlana D.N."/>
            <person name="Overmann J."/>
        </authorList>
    </citation>
    <scope>NUCLEOTIDE SEQUENCE [LARGE SCALE GENOMIC DNA]</scope>
    <source>
        <strain evidence="4">Phe10_nw2017</strain>
    </source>
</reference>
<dbReference type="InterPro" id="IPR006171">
    <property type="entry name" value="TOPRIM_dom"/>
</dbReference>
<name>A0A5C6MBT5_9PLAN</name>
<dbReference type="Pfam" id="PF08275">
    <property type="entry name" value="DNAG_N"/>
    <property type="match status" value="1"/>
</dbReference>
<organism evidence="4 5">
    <name type="scientific">Planctomyces bekefii</name>
    <dbReference type="NCBI Taxonomy" id="1653850"/>
    <lineage>
        <taxon>Bacteria</taxon>
        <taxon>Pseudomonadati</taxon>
        <taxon>Planctomycetota</taxon>
        <taxon>Planctomycetia</taxon>
        <taxon>Planctomycetales</taxon>
        <taxon>Planctomycetaceae</taxon>
        <taxon>Planctomyces</taxon>
    </lineage>
</organism>
<dbReference type="PANTHER" id="PTHR30313:SF2">
    <property type="entry name" value="DNA PRIMASE"/>
    <property type="match status" value="1"/>
</dbReference>
<keyword evidence="1" id="KW-0639">Primosome</keyword>
<dbReference type="InterPro" id="IPR034151">
    <property type="entry name" value="TOPRIM_DnaG_bac"/>
</dbReference>
<reference evidence="4 5" key="2">
    <citation type="submission" date="2019-08" db="EMBL/GenBank/DDBJ databases">
        <authorList>
            <person name="Henke P."/>
        </authorList>
    </citation>
    <scope>NUCLEOTIDE SEQUENCE [LARGE SCALE GENOMIC DNA]</scope>
    <source>
        <strain evidence="4">Phe10_nw2017</strain>
    </source>
</reference>